<comment type="function">
    <text evidence="3">Involved in transvection phenomena (= synapsis-dependent gene expression), where the synaptic pairing of chromosomes carrying genes with which zeste interacts influences the expression of these genes. Zeste binds to DNA and stimulates transcription from a nearby promoter.</text>
</comment>
<evidence type="ECO:0000313" key="5">
    <source>
        <dbReference type="Proteomes" id="UP000887565"/>
    </source>
</evidence>
<accession>A0A915K9G8</accession>
<keyword evidence="5" id="KW-1185">Reference proteome</keyword>
<dbReference type="AlphaFoldDB" id="A0A915K9G8"/>
<dbReference type="Proteomes" id="UP000887565">
    <property type="component" value="Unplaced"/>
</dbReference>
<evidence type="ECO:0000313" key="6">
    <source>
        <dbReference type="WBParaSite" id="nRc.2.0.1.t35009-RA"/>
    </source>
</evidence>
<evidence type="ECO:0000256" key="1">
    <source>
        <dbReference type="ARBA" id="ARBA00011764"/>
    </source>
</evidence>
<feature type="domain" description="Myb/SANT-like DNA-binding" evidence="4">
    <location>
        <begin position="36"/>
        <end position="100"/>
    </location>
</feature>
<comment type="subunit">
    <text evidence="1">Self-associates forming complexes of several hundred monomers.</text>
</comment>
<protein>
    <recommendedName>
        <fullName evidence="2">Regulatory protein zeste</fullName>
    </recommendedName>
</protein>
<proteinExistence type="predicted"/>
<evidence type="ECO:0000256" key="2">
    <source>
        <dbReference type="ARBA" id="ARBA00016807"/>
    </source>
</evidence>
<dbReference type="WBParaSite" id="nRc.2.0.1.t35009-RA">
    <property type="protein sequence ID" value="nRc.2.0.1.t35009-RA"/>
    <property type="gene ID" value="nRc.2.0.1.g35009"/>
</dbReference>
<name>A0A915K9G8_ROMCU</name>
<organism evidence="5 6">
    <name type="scientific">Romanomermis culicivorax</name>
    <name type="common">Nematode worm</name>
    <dbReference type="NCBI Taxonomy" id="13658"/>
    <lineage>
        <taxon>Eukaryota</taxon>
        <taxon>Metazoa</taxon>
        <taxon>Ecdysozoa</taxon>
        <taxon>Nematoda</taxon>
        <taxon>Enoplea</taxon>
        <taxon>Dorylaimia</taxon>
        <taxon>Mermithida</taxon>
        <taxon>Mermithoidea</taxon>
        <taxon>Mermithidae</taxon>
        <taxon>Romanomermis</taxon>
    </lineage>
</organism>
<reference evidence="6" key="1">
    <citation type="submission" date="2022-11" db="UniProtKB">
        <authorList>
            <consortium name="WormBaseParasite"/>
        </authorList>
    </citation>
    <scope>IDENTIFICATION</scope>
</reference>
<evidence type="ECO:0000256" key="3">
    <source>
        <dbReference type="ARBA" id="ARBA00025466"/>
    </source>
</evidence>
<sequence length="118" mass="13885">MPPLNKRGPRINAAPYLFGKMSCQKFVKANDRMCEKIWFLKAIEEQRDIIFGAFSVKLTNNDKENTWKEVQKETLAQGFSKYSEKAWSKLWDEYWQDHRKATLRKFDKNKQSGSSGES</sequence>
<dbReference type="Pfam" id="PF13873">
    <property type="entry name" value="Myb_DNA-bind_5"/>
    <property type="match status" value="1"/>
</dbReference>
<dbReference type="InterPro" id="IPR028002">
    <property type="entry name" value="Myb_DNA-bind_5"/>
</dbReference>
<evidence type="ECO:0000259" key="4">
    <source>
        <dbReference type="Pfam" id="PF13873"/>
    </source>
</evidence>